<dbReference type="InterPro" id="IPR002575">
    <property type="entry name" value="Aminoglycoside_PTrfase"/>
</dbReference>
<dbReference type="PANTHER" id="PTHR21310:SF39">
    <property type="entry name" value="AMINOGLYCOSIDE PHOSPHOTRANSFERASE DOMAIN-CONTAINING PROTEIN"/>
    <property type="match status" value="1"/>
</dbReference>
<dbReference type="HOGENOM" id="CLU_021768_2_1_1"/>
<dbReference type="Pfam" id="PF01636">
    <property type="entry name" value="APH"/>
    <property type="match status" value="1"/>
</dbReference>
<dbReference type="VEuPathDB" id="FungiDB:PLEOSDRAFT_1108609"/>
<protein>
    <recommendedName>
        <fullName evidence="1">Aminoglycoside phosphotransferase domain-containing protein</fullName>
    </recommendedName>
</protein>
<dbReference type="SUPFAM" id="SSF56112">
    <property type="entry name" value="Protein kinase-like (PK-like)"/>
    <property type="match status" value="1"/>
</dbReference>
<dbReference type="InParanoid" id="A0A067NB19"/>
<dbReference type="Proteomes" id="UP000027073">
    <property type="component" value="Unassembled WGS sequence"/>
</dbReference>
<evidence type="ECO:0000313" key="3">
    <source>
        <dbReference type="Proteomes" id="UP000027073"/>
    </source>
</evidence>
<dbReference type="OrthoDB" id="4177236at2759"/>
<dbReference type="PANTHER" id="PTHR21310">
    <property type="entry name" value="AMINOGLYCOSIDE PHOSPHOTRANSFERASE-RELATED-RELATED"/>
    <property type="match status" value="1"/>
</dbReference>
<evidence type="ECO:0000313" key="2">
    <source>
        <dbReference type="EMBL" id="KDQ24155.1"/>
    </source>
</evidence>
<accession>A0A067NB19</accession>
<feature type="domain" description="Aminoglycoside phosphotransferase" evidence="1">
    <location>
        <begin position="70"/>
        <end position="270"/>
    </location>
</feature>
<dbReference type="InterPro" id="IPR051678">
    <property type="entry name" value="AGP_Transferase"/>
</dbReference>
<dbReference type="STRING" id="1137138.A0A067NB19"/>
<name>A0A067NB19_PLEO1</name>
<reference evidence="3" key="1">
    <citation type="journal article" date="2014" name="Proc. Natl. Acad. Sci. U.S.A.">
        <title>Extensive sampling of basidiomycete genomes demonstrates inadequacy of the white-rot/brown-rot paradigm for wood decay fungi.</title>
        <authorList>
            <person name="Riley R."/>
            <person name="Salamov A.A."/>
            <person name="Brown D.W."/>
            <person name="Nagy L.G."/>
            <person name="Floudas D."/>
            <person name="Held B.W."/>
            <person name="Levasseur A."/>
            <person name="Lombard V."/>
            <person name="Morin E."/>
            <person name="Otillar R."/>
            <person name="Lindquist E.A."/>
            <person name="Sun H."/>
            <person name="LaButti K.M."/>
            <person name="Schmutz J."/>
            <person name="Jabbour D."/>
            <person name="Luo H."/>
            <person name="Baker S.E."/>
            <person name="Pisabarro A.G."/>
            <person name="Walton J.D."/>
            <person name="Blanchette R.A."/>
            <person name="Henrissat B."/>
            <person name="Martin F."/>
            <person name="Cullen D."/>
            <person name="Hibbett D.S."/>
            <person name="Grigoriev I.V."/>
        </authorList>
    </citation>
    <scope>NUCLEOTIDE SEQUENCE [LARGE SCALE GENOMIC DNA]</scope>
    <source>
        <strain evidence="3">PC15</strain>
    </source>
</reference>
<organism evidence="2 3">
    <name type="scientific">Pleurotus ostreatus (strain PC15)</name>
    <name type="common">Oyster mushroom</name>
    <dbReference type="NCBI Taxonomy" id="1137138"/>
    <lineage>
        <taxon>Eukaryota</taxon>
        <taxon>Fungi</taxon>
        <taxon>Dikarya</taxon>
        <taxon>Basidiomycota</taxon>
        <taxon>Agaricomycotina</taxon>
        <taxon>Agaricomycetes</taxon>
        <taxon>Agaricomycetidae</taxon>
        <taxon>Agaricales</taxon>
        <taxon>Pleurotineae</taxon>
        <taxon>Pleurotaceae</taxon>
        <taxon>Pleurotus</taxon>
    </lineage>
</organism>
<evidence type="ECO:0000259" key="1">
    <source>
        <dbReference type="Pfam" id="PF01636"/>
    </source>
</evidence>
<dbReference type="InterPro" id="IPR011009">
    <property type="entry name" value="Kinase-like_dom_sf"/>
</dbReference>
<dbReference type="EMBL" id="KL198012">
    <property type="protein sequence ID" value="KDQ24155.1"/>
    <property type="molecule type" value="Genomic_DNA"/>
</dbReference>
<sequence>MGLTSSSRRKTPEPFSVDKLTDDEIYALICARSKETAVGQLSGPFPGSSAWKIGPDAVAKFSWSATEAFMMTYVSAHTAIRIPKVLRAIPARAEDSYKDGTWIVMEHIDGEDLEVAWPTMSWWRRICVLWTARHYIRQLQRVPLLTRDVPGPFDAAGRPYLCRGTFFREDGAGPFQSYAEMAAWFDRRRFDCLAAYHNETGGEMTTCPKFDASHPLVLCHMDLHLRNFLVDKKGGLWLIDWANAGAYPAWLEYAQLAEWGDAAREDFRPPKLWIWFAPFMIGHYRRYKTMYLDKMRWAWCRPSCDFYDLDYFDKLGLEID</sequence>
<gene>
    <name evidence="2" type="ORF">PLEOSDRAFT_1108609</name>
</gene>
<proteinExistence type="predicted"/>
<dbReference type="Gene3D" id="3.90.1200.10">
    <property type="match status" value="1"/>
</dbReference>
<dbReference type="AlphaFoldDB" id="A0A067NB19"/>